<dbReference type="EMBL" id="GL379787">
    <property type="protein sequence ID" value="EGT30933.1"/>
    <property type="molecule type" value="Genomic_DNA"/>
</dbReference>
<sequence length="363" mass="42016">MREEAIRFFDRYDEPIRSIMIFAYKLHHSSTDVINTIDLFLSCFALFVNVFHLFILSRKALRSSGINVLMIGLAVNDILCFSIVAYSHISFIIKANYDECALPPSYASVLVLNLMNYFYEIFQRSSPWLGVIMAFIRLLISIFPFNNTIGKMANPTFAVWSFCGFLENYSQPVYHVHTFEYIDSLIYVKGVFVRIRIVFKVYFIFFHCLSSKSYLKHLPIVILPVLTVGLIIVLRKINATKQRLQRNTKETKYQTTRLVTIMTCCLVVTEWATGLVEITFTFLSSESPLVILSAAFNMYFLLLSSLNSIAHCFITMLFTSQYRICARDVFPYISSRECLVDQKLEEMRFVQVNDAWSFSISTV</sequence>
<dbReference type="PROSITE" id="PS50262">
    <property type="entry name" value="G_PROTEIN_RECEP_F1_2"/>
    <property type="match status" value="1"/>
</dbReference>
<feature type="transmembrane region" description="Helical" evidence="5">
    <location>
        <begin position="289"/>
        <end position="318"/>
    </location>
</feature>
<dbReference type="Pfam" id="PF10324">
    <property type="entry name" value="7TM_GPCR_Srw"/>
    <property type="match status" value="2"/>
</dbReference>
<protein>
    <recommendedName>
        <fullName evidence="6">G-protein coupled receptors family 1 profile domain-containing protein</fullName>
    </recommendedName>
</protein>
<accession>G0M9E9</accession>
<feature type="transmembrane region" description="Helical" evidence="5">
    <location>
        <begin position="217"/>
        <end position="237"/>
    </location>
</feature>
<feature type="transmembrane region" description="Helical" evidence="5">
    <location>
        <begin position="68"/>
        <end position="89"/>
    </location>
</feature>
<evidence type="ECO:0000313" key="7">
    <source>
        <dbReference type="EMBL" id="EGT30933.1"/>
    </source>
</evidence>
<proteinExistence type="predicted"/>
<keyword evidence="3 5" id="KW-1133">Transmembrane helix</keyword>
<dbReference type="InterPro" id="IPR019427">
    <property type="entry name" value="7TM_GPCR_serpentine_rcpt_Srw"/>
</dbReference>
<dbReference type="Gene3D" id="1.20.1070.10">
    <property type="entry name" value="Rhodopsin 7-helix transmembrane proteins"/>
    <property type="match status" value="1"/>
</dbReference>
<feature type="transmembrane region" description="Helical" evidence="5">
    <location>
        <begin position="186"/>
        <end position="205"/>
    </location>
</feature>
<evidence type="ECO:0000313" key="8">
    <source>
        <dbReference type="Proteomes" id="UP000008068"/>
    </source>
</evidence>
<feature type="transmembrane region" description="Helical" evidence="5">
    <location>
        <begin position="126"/>
        <end position="145"/>
    </location>
</feature>
<evidence type="ECO:0000256" key="2">
    <source>
        <dbReference type="ARBA" id="ARBA00022692"/>
    </source>
</evidence>
<gene>
    <name evidence="7" type="ORF">CAEBREN_24206</name>
</gene>
<organism evidence="8">
    <name type="scientific">Caenorhabditis brenneri</name>
    <name type="common">Nematode worm</name>
    <dbReference type="NCBI Taxonomy" id="135651"/>
    <lineage>
        <taxon>Eukaryota</taxon>
        <taxon>Metazoa</taxon>
        <taxon>Ecdysozoa</taxon>
        <taxon>Nematoda</taxon>
        <taxon>Chromadorea</taxon>
        <taxon>Rhabditida</taxon>
        <taxon>Rhabditina</taxon>
        <taxon>Rhabditomorpha</taxon>
        <taxon>Rhabditoidea</taxon>
        <taxon>Rhabditidae</taxon>
        <taxon>Peloderinae</taxon>
        <taxon>Caenorhabditis</taxon>
    </lineage>
</organism>
<dbReference type="OrthoDB" id="5864054at2759"/>
<dbReference type="eggNOG" id="ENOG502TI51">
    <property type="taxonomic scope" value="Eukaryota"/>
</dbReference>
<dbReference type="GO" id="GO:0008528">
    <property type="term" value="F:G protein-coupled peptide receptor activity"/>
    <property type="evidence" value="ECO:0007669"/>
    <property type="project" value="InterPro"/>
</dbReference>
<dbReference type="GO" id="GO:0016020">
    <property type="term" value="C:membrane"/>
    <property type="evidence" value="ECO:0007669"/>
    <property type="project" value="UniProtKB-SubCell"/>
</dbReference>
<feature type="domain" description="G-protein coupled receptors family 1 profile" evidence="6">
    <location>
        <begin position="48"/>
        <end position="315"/>
    </location>
</feature>
<feature type="transmembrane region" description="Helical" evidence="5">
    <location>
        <begin position="39"/>
        <end position="56"/>
    </location>
</feature>
<dbReference type="InterPro" id="IPR017452">
    <property type="entry name" value="GPCR_Rhodpsn_7TM"/>
</dbReference>
<keyword evidence="8" id="KW-1185">Reference proteome</keyword>
<dbReference type="STRING" id="135651.G0M9E9"/>
<feature type="transmembrane region" description="Helical" evidence="5">
    <location>
        <begin position="258"/>
        <end position="283"/>
    </location>
</feature>
<dbReference type="PANTHER" id="PTHR22751">
    <property type="entry name" value="G-PROTEIN COUPLED RECEPTOR-RELATED"/>
    <property type="match status" value="1"/>
</dbReference>
<evidence type="ECO:0000256" key="1">
    <source>
        <dbReference type="ARBA" id="ARBA00004370"/>
    </source>
</evidence>
<dbReference type="SUPFAM" id="SSF81321">
    <property type="entry name" value="Family A G protein-coupled receptor-like"/>
    <property type="match status" value="1"/>
</dbReference>
<evidence type="ECO:0000259" key="6">
    <source>
        <dbReference type="PROSITE" id="PS50262"/>
    </source>
</evidence>
<evidence type="ECO:0000256" key="4">
    <source>
        <dbReference type="ARBA" id="ARBA00023136"/>
    </source>
</evidence>
<evidence type="ECO:0000256" key="3">
    <source>
        <dbReference type="ARBA" id="ARBA00022989"/>
    </source>
</evidence>
<keyword evidence="2 5" id="KW-0812">Transmembrane</keyword>
<evidence type="ECO:0000256" key="5">
    <source>
        <dbReference type="SAM" id="Phobius"/>
    </source>
</evidence>
<dbReference type="AlphaFoldDB" id="G0M9E9"/>
<dbReference type="InParanoid" id="G0M9E9"/>
<keyword evidence="4 5" id="KW-0472">Membrane</keyword>
<reference evidence="8" key="1">
    <citation type="submission" date="2011-07" db="EMBL/GenBank/DDBJ databases">
        <authorList>
            <consortium name="Caenorhabditis brenneri Sequencing and Analysis Consortium"/>
            <person name="Wilson R.K."/>
        </authorList>
    </citation>
    <scope>NUCLEOTIDE SEQUENCE [LARGE SCALE GENOMIC DNA]</scope>
    <source>
        <strain evidence="8">PB2801</strain>
    </source>
</reference>
<comment type="subcellular location">
    <subcellularLocation>
        <location evidence="1">Membrane</location>
    </subcellularLocation>
</comment>
<dbReference type="HOGENOM" id="CLU_043715_0_0_1"/>
<dbReference type="Proteomes" id="UP000008068">
    <property type="component" value="Unassembled WGS sequence"/>
</dbReference>
<name>G0M9E9_CAEBE</name>